<reference evidence="4 5" key="1">
    <citation type="submission" date="2016-04" db="EMBL/GenBank/DDBJ databases">
        <title>Complete genome sequence of Dietzia lutea YIM 80766T, a strain isolated from desert soil in Egypt.</title>
        <authorList>
            <person name="Zhao J."/>
            <person name="Hu B."/>
            <person name="Geng S."/>
            <person name="Nie Y."/>
            <person name="Tang Y."/>
        </authorList>
    </citation>
    <scope>NUCLEOTIDE SEQUENCE [LARGE SCALE GENOMIC DNA]</scope>
    <source>
        <strain evidence="4 5">YIM 80766</strain>
    </source>
</reference>
<organism evidence="4 5">
    <name type="scientific">Dietzia lutea</name>
    <dbReference type="NCBI Taxonomy" id="546160"/>
    <lineage>
        <taxon>Bacteria</taxon>
        <taxon>Bacillati</taxon>
        <taxon>Actinomycetota</taxon>
        <taxon>Actinomycetes</taxon>
        <taxon>Mycobacteriales</taxon>
        <taxon>Dietziaceae</taxon>
        <taxon>Dietzia</taxon>
    </lineage>
</organism>
<evidence type="ECO:0000256" key="2">
    <source>
        <dbReference type="ARBA" id="ARBA00023136"/>
    </source>
</evidence>
<gene>
    <name evidence="4" type="ORF">A6035_03725</name>
</gene>
<dbReference type="Proteomes" id="UP000244928">
    <property type="component" value="Chromosome"/>
</dbReference>
<evidence type="ECO:0008006" key="6">
    <source>
        <dbReference type="Google" id="ProtNLM"/>
    </source>
</evidence>
<dbReference type="EMBL" id="CP015449">
    <property type="protein sequence ID" value="AWH91431.1"/>
    <property type="molecule type" value="Genomic_DNA"/>
</dbReference>
<dbReference type="AlphaFoldDB" id="A0A2S1R5A1"/>
<evidence type="ECO:0000313" key="5">
    <source>
        <dbReference type="Proteomes" id="UP000244928"/>
    </source>
</evidence>
<dbReference type="OrthoDB" id="4774723at2"/>
<proteinExistence type="predicted"/>
<dbReference type="GO" id="GO:0016020">
    <property type="term" value="C:membrane"/>
    <property type="evidence" value="ECO:0007669"/>
    <property type="project" value="UniProtKB-SubCell"/>
</dbReference>
<dbReference type="PANTHER" id="PTHR37042:SF4">
    <property type="entry name" value="OUTER MEMBRANE PROTEIN RV1973"/>
    <property type="match status" value="1"/>
</dbReference>
<keyword evidence="5" id="KW-1185">Reference proteome</keyword>
<evidence type="ECO:0000313" key="4">
    <source>
        <dbReference type="EMBL" id="AWH91431.1"/>
    </source>
</evidence>
<accession>A0A2S1R5A1</accession>
<name>A0A2S1R5A1_9ACTN</name>
<keyword evidence="3" id="KW-1133">Transmembrane helix</keyword>
<keyword evidence="2 3" id="KW-0472">Membrane</keyword>
<comment type="subcellular location">
    <subcellularLocation>
        <location evidence="1">Membrane</location>
    </subcellularLocation>
</comment>
<dbReference type="RefSeq" id="WP_108846689.1">
    <property type="nucleotide sequence ID" value="NZ_CP015449.1"/>
</dbReference>
<sequence length="180" mass="19457">MPQPDQTPAGGGRTGLTVVAVIAAVCLVAALVATGLWVSERNAAASVRADRASAAELDTSYRDFATTVMTKLMTIRQETLSEDVDEIVGLIEGDFSEQFAPRRDSYEEVVKTTNVVADGVVTAAAVEHSYPDRAEVIMAIDQTIGNPKSDEDQDRQYRVRVTVNRHDDGQMKVSGVNFIP</sequence>
<evidence type="ECO:0000256" key="3">
    <source>
        <dbReference type="SAM" id="Phobius"/>
    </source>
</evidence>
<protein>
    <recommendedName>
        <fullName evidence="6">Mammalian cell entry protein</fullName>
    </recommendedName>
</protein>
<keyword evidence="3" id="KW-0812">Transmembrane</keyword>
<dbReference type="KEGG" id="dlu:A6035_03725"/>
<evidence type="ECO:0000256" key="1">
    <source>
        <dbReference type="ARBA" id="ARBA00004370"/>
    </source>
</evidence>
<feature type="transmembrane region" description="Helical" evidence="3">
    <location>
        <begin position="15"/>
        <end position="38"/>
    </location>
</feature>
<dbReference type="PANTHER" id="PTHR37042">
    <property type="entry name" value="OUTER MEMBRANE PROTEIN RV1973"/>
    <property type="match status" value="1"/>
</dbReference>